<dbReference type="EMBL" id="QSCF01000003">
    <property type="protein sequence ID" value="RGX80595.1"/>
    <property type="molecule type" value="Genomic_DNA"/>
</dbReference>
<dbReference type="AlphaFoldDB" id="A0A413HA93"/>
<evidence type="ECO:0000256" key="1">
    <source>
        <dbReference type="SAM" id="SignalP"/>
    </source>
</evidence>
<dbReference type="Pfam" id="PF09697">
    <property type="entry name" value="Porph_ging"/>
    <property type="match status" value="1"/>
</dbReference>
<comment type="caution">
    <text evidence="2">The sequence shown here is derived from an EMBL/GenBank/DDBJ whole genome shotgun (WGS) entry which is preliminary data.</text>
</comment>
<dbReference type="InterPro" id="IPR005901">
    <property type="entry name" value="GLPGLI"/>
</dbReference>
<reference evidence="2 3" key="1">
    <citation type="submission" date="2018-08" db="EMBL/GenBank/DDBJ databases">
        <title>A genome reference for cultivated species of the human gut microbiota.</title>
        <authorList>
            <person name="Zou Y."/>
            <person name="Xue W."/>
            <person name="Luo G."/>
        </authorList>
    </citation>
    <scope>NUCLEOTIDE SEQUENCE [LARGE SCALE GENOMIC DNA]</scope>
    <source>
        <strain evidence="2 3">OF03-9BH</strain>
    </source>
</reference>
<gene>
    <name evidence="2" type="ORF">DXA68_03235</name>
</gene>
<name>A0A413HA93_9BACE</name>
<evidence type="ECO:0000313" key="3">
    <source>
        <dbReference type="Proteomes" id="UP000286075"/>
    </source>
</evidence>
<accession>A0A413HA93</accession>
<sequence>MKLIISFFIALSIFSGYMNAQQLQGLAKANPVYKNARKMSIVDTCNIRILYALNASDINNTSTYIDLQRLEMGRALSKYYSYFVFNNDSLGTEWKRKYPFAKSIPSYLGPMGKKTYNWSEYKYSEYFKDYKTNVLTEYARMPYGAEPDCKYSENIPIQKWTILNDTLTVNGYLCQKAKCSFRGRHYTAWFTIDIPISNGPWKFGGLPGLILKVYDDNKLYTFECVKIEYGNFLIKRYDYFKSNKPINRMKLLKLQRKLNEDYYRTIGVAALRGKSCLLQSPMNP</sequence>
<feature type="signal peptide" evidence="1">
    <location>
        <begin position="1"/>
        <end position="20"/>
    </location>
</feature>
<protein>
    <submittedName>
        <fullName evidence="2">GLPGLI family protein</fullName>
    </submittedName>
</protein>
<dbReference type="Proteomes" id="UP000286075">
    <property type="component" value="Unassembled WGS sequence"/>
</dbReference>
<proteinExistence type="predicted"/>
<dbReference type="OrthoDB" id="1440774at2"/>
<evidence type="ECO:0000313" key="2">
    <source>
        <dbReference type="EMBL" id="RGX80595.1"/>
    </source>
</evidence>
<dbReference type="NCBIfam" id="TIGR01200">
    <property type="entry name" value="GLPGLI"/>
    <property type="match status" value="1"/>
</dbReference>
<dbReference type="RefSeq" id="WP_117986602.1">
    <property type="nucleotide sequence ID" value="NZ_CABMFG010000003.1"/>
</dbReference>
<organism evidence="2 3">
    <name type="scientific">Bacteroides stercorirosoris</name>
    <dbReference type="NCBI Taxonomy" id="871324"/>
    <lineage>
        <taxon>Bacteria</taxon>
        <taxon>Pseudomonadati</taxon>
        <taxon>Bacteroidota</taxon>
        <taxon>Bacteroidia</taxon>
        <taxon>Bacteroidales</taxon>
        <taxon>Bacteroidaceae</taxon>
        <taxon>Bacteroides</taxon>
    </lineage>
</organism>
<keyword evidence="1" id="KW-0732">Signal</keyword>
<feature type="chain" id="PRO_5019566380" evidence="1">
    <location>
        <begin position="21"/>
        <end position="284"/>
    </location>
</feature>